<feature type="transmembrane region" description="Helical" evidence="5">
    <location>
        <begin position="134"/>
        <end position="152"/>
    </location>
</feature>
<dbReference type="InterPro" id="IPR000276">
    <property type="entry name" value="GPCR_Rhodpsn"/>
</dbReference>
<proteinExistence type="predicted"/>
<comment type="caution">
    <text evidence="7">The sequence shown here is derived from an EMBL/GenBank/DDBJ whole genome shotgun (WGS) entry which is preliminary data.</text>
</comment>
<evidence type="ECO:0000313" key="8">
    <source>
        <dbReference type="Proteomes" id="UP001626550"/>
    </source>
</evidence>
<evidence type="ECO:0000313" key="7">
    <source>
        <dbReference type="EMBL" id="KAL3312043.1"/>
    </source>
</evidence>
<keyword evidence="2 5" id="KW-0812">Transmembrane</keyword>
<dbReference type="Proteomes" id="UP001626550">
    <property type="component" value="Unassembled WGS sequence"/>
</dbReference>
<gene>
    <name evidence="7" type="ORF">Ciccas_009370</name>
</gene>
<sequence length="154" mass="16805">MQSESIHKVLTVGLQTINFFLGNVINILLICVIVRNKFPRSQFNRRMLITRALSDLSLVWVIVPVAIVDLLVLSLAKVSLELYAVSVFLGLFLVAIDNFTLVAICLNRSMALSCVTKPSSDSAHGTANGGRINLYMRIVVIISGLIALVLPIPS</sequence>
<keyword evidence="3 5" id="KW-1133">Transmembrane helix</keyword>
<dbReference type="GO" id="GO:0016020">
    <property type="term" value="C:membrane"/>
    <property type="evidence" value="ECO:0007669"/>
    <property type="project" value="UniProtKB-SubCell"/>
</dbReference>
<organism evidence="7 8">
    <name type="scientific">Cichlidogyrus casuarinus</name>
    <dbReference type="NCBI Taxonomy" id="1844966"/>
    <lineage>
        <taxon>Eukaryota</taxon>
        <taxon>Metazoa</taxon>
        <taxon>Spiralia</taxon>
        <taxon>Lophotrochozoa</taxon>
        <taxon>Platyhelminthes</taxon>
        <taxon>Monogenea</taxon>
        <taxon>Monopisthocotylea</taxon>
        <taxon>Dactylogyridea</taxon>
        <taxon>Ancyrocephalidae</taxon>
        <taxon>Cichlidogyrus</taxon>
    </lineage>
</organism>
<name>A0ABD2PY66_9PLAT</name>
<protein>
    <recommendedName>
        <fullName evidence="6">G-protein coupled receptors family 1 profile domain-containing protein</fullName>
    </recommendedName>
</protein>
<dbReference type="AlphaFoldDB" id="A0ABD2PY66"/>
<dbReference type="SUPFAM" id="SSF81321">
    <property type="entry name" value="Family A G protein-coupled receptor-like"/>
    <property type="match status" value="1"/>
</dbReference>
<dbReference type="EMBL" id="JBJKFK010001892">
    <property type="protein sequence ID" value="KAL3312043.1"/>
    <property type="molecule type" value="Genomic_DNA"/>
</dbReference>
<feature type="domain" description="G-protein coupled receptors family 1 profile" evidence="6">
    <location>
        <begin position="25"/>
        <end position="154"/>
    </location>
</feature>
<dbReference type="InterPro" id="IPR017452">
    <property type="entry name" value="GPCR_Rhodpsn_7TM"/>
</dbReference>
<keyword evidence="4 5" id="KW-0472">Membrane</keyword>
<comment type="subcellular location">
    <subcellularLocation>
        <location evidence="1">Membrane</location>
    </subcellularLocation>
</comment>
<dbReference type="PROSITE" id="PS00237">
    <property type="entry name" value="G_PROTEIN_RECEP_F1_1"/>
    <property type="match status" value="1"/>
</dbReference>
<evidence type="ECO:0000259" key="6">
    <source>
        <dbReference type="PROSITE" id="PS50262"/>
    </source>
</evidence>
<dbReference type="PROSITE" id="PS50262">
    <property type="entry name" value="G_PROTEIN_RECEP_F1_2"/>
    <property type="match status" value="1"/>
</dbReference>
<keyword evidence="8" id="KW-1185">Reference proteome</keyword>
<evidence type="ECO:0000256" key="4">
    <source>
        <dbReference type="ARBA" id="ARBA00023136"/>
    </source>
</evidence>
<reference evidence="7 8" key="1">
    <citation type="submission" date="2024-11" db="EMBL/GenBank/DDBJ databases">
        <title>Adaptive evolution of stress response genes in parasites aligns with host niche diversity.</title>
        <authorList>
            <person name="Hahn C."/>
            <person name="Resl P."/>
        </authorList>
    </citation>
    <scope>NUCLEOTIDE SEQUENCE [LARGE SCALE GENOMIC DNA]</scope>
    <source>
        <strain evidence="7">EGGRZ-B1_66</strain>
        <tissue evidence="7">Body</tissue>
    </source>
</reference>
<evidence type="ECO:0000256" key="5">
    <source>
        <dbReference type="SAM" id="Phobius"/>
    </source>
</evidence>
<feature type="transmembrane region" description="Helical" evidence="5">
    <location>
        <begin position="12"/>
        <end position="35"/>
    </location>
</feature>
<evidence type="ECO:0000256" key="3">
    <source>
        <dbReference type="ARBA" id="ARBA00022989"/>
    </source>
</evidence>
<feature type="non-terminal residue" evidence="7">
    <location>
        <position position="154"/>
    </location>
</feature>
<accession>A0ABD2PY66</accession>
<dbReference type="Gene3D" id="1.20.1070.10">
    <property type="entry name" value="Rhodopsin 7-helix transmembrane proteins"/>
    <property type="match status" value="1"/>
</dbReference>
<evidence type="ECO:0000256" key="2">
    <source>
        <dbReference type="ARBA" id="ARBA00022692"/>
    </source>
</evidence>
<feature type="transmembrane region" description="Helical" evidence="5">
    <location>
        <begin position="56"/>
        <end position="76"/>
    </location>
</feature>
<evidence type="ECO:0000256" key="1">
    <source>
        <dbReference type="ARBA" id="ARBA00004370"/>
    </source>
</evidence>
<feature type="transmembrane region" description="Helical" evidence="5">
    <location>
        <begin position="82"/>
        <end position="106"/>
    </location>
</feature>